<protein>
    <recommendedName>
        <fullName evidence="2">Erythromycin esterase family protein</fullName>
    </recommendedName>
</protein>
<dbReference type="Gene3D" id="3.40.1660.10">
    <property type="entry name" value="EreA-like (biosynthetic domain)"/>
    <property type="match status" value="1"/>
</dbReference>
<gene>
    <name evidence="1" type="ORF">ABHF33_09390</name>
</gene>
<dbReference type="EMBL" id="CP157355">
    <property type="protein sequence ID" value="XBL99291.1"/>
    <property type="molecule type" value="Genomic_DNA"/>
</dbReference>
<evidence type="ECO:0008006" key="2">
    <source>
        <dbReference type="Google" id="ProtNLM"/>
    </source>
</evidence>
<sequence length="418" mass="45673">MKSVACAFSVLILAACGGGGGSEIAGGSNEIKKAAQAFSASSLDNIADSELAAFGNAVGDKKIVVLTEPTHGVAQALDLNARLIRYLHEQKGFDVLLIESGLFDVVNMNELKQSRAIPFTQSAPGRTYYGFSRDAHGQKIFAYVDQTQKTSKPLSLAGIEVMMEGVASTGLFVSRLEARLQARNASLLRDPEWQTYKVIAQRLTSNPEYTDAPVELPAFKRVQELVKAEFCTAPASQESHFESDGFWCRAVHSLSGTMGYVWSKPKQLDYNERGFVAGHNAAWLIDRPFAGKKVIVLTHALHGFAAGSELKTSTGKVLADRYPGQIHTSHITASKVFDPNEATVKGTLEFELDQLGQFAYMSYPADAATRNLLQGSSVREVNFVPQTPNRFGSAYQSLFYVRQVNFTTPDWSGYPTIY</sequence>
<dbReference type="RefSeq" id="WP_348943721.1">
    <property type="nucleotide sequence ID" value="NZ_CP157355.1"/>
</dbReference>
<evidence type="ECO:0000313" key="1">
    <source>
        <dbReference type="EMBL" id="XBL99291.1"/>
    </source>
</evidence>
<proteinExistence type="predicted"/>
<dbReference type="KEGG" id="cmav:ABHF33_09390"/>
<dbReference type="PROSITE" id="PS51257">
    <property type="entry name" value="PROKAR_LIPOPROTEIN"/>
    <property type="match status" value="1"/>
</dbReference>
<organism evidence="1">
    <name type="scientific">Chitinibacter mangrovi</name>
    <dbReference type="NCBI Taxonomy" id="3153927"/>
    <lineage>
        <taxon>Bacteria</taxon>
        <taxon>Pseudomonadati</taxon>
        <taxon>Pseudomonadota</taxon>
        <taxon>Betaproteobacteria</taxon>
        <taxon>Neisseriales</taxon>
        <taxon>Chitinibacteraceae</taxon>
        <taxon>Chitinibacter</taxon>
    </lineage>
</organism>
<reference evidence="1" key="1">
    <citation type="submission" date="2024-05" db="EMBL/GenBank/DDBJ databases">
        <authorList>
            <person name="Yang L."/>
            <person name="Pan L."/>
        </authorList>
    </citation>
    <scope>NUCLEOTIDE SEQUENCE</scope>
    <source>
        <strain evidence="1">FCG-7</strain>
    </source>
</reference>
<dbReference type="SUPFAM" id="SSF159501">
    <property type="entry name" value="EreA/ChaN-like"/>
    <property type="match status" value="1"/>
</dbReference>
<name>A0AAU7F5C8_9NEIS</name>
<dbReference type="AlphaFoldDB" id="A0AAU7F5C8"/>
<accession>A0AAU7F5C8</accession>